<dbReference type="KEGG" id="ahk:NCTC10172_00787"/>
<dbReference type="STRING" id="1408416.GCA_000702765_00225"/>
<keyword evidence="1" id="KW-0472">Membrane</keyword>
<feature type="transmembrane region" description="Helical" evidence="1">
    <location>
        <begin position="6"/>
        <end position="33"/>
    </location>
</feature>
<gene>
    <name evidence="2" type="ORF">NCTC10172_00787</name>
</gene>
<organism evidence="2 3">
    <name type="scientific">Acholeplasma hippikon</name>
    <dbReference type="NCBI Taxonomy" id="264636"/>
    <lineage>
        <taxon>Bacteria</taxon>
        <taxon>Bacillati</taxon>
        <taxon>Mycoplasmatota</taxon>
        <taxon>Mollicutes</taxon>
        <taxon>Acholeplasmatales</taxon>
        <taxon>Acholeplasmataceae</taxon>
        <taxon>Acholeplasma</taxon>
    </lineage>
</organism>
<evidence type="ECO:0000313" key="2">
    <source>
        <dbReference type="EMBL" id="VEU82764.1"/>
    </source>
</evidence>
<keyword evidence="1" id="KW-1133">Transmembrane helix</keyword>
<reference evidence="2 3" key="1">
    <citation type="submission" date="2019-01" db="EMBL/GenBank/DDBJ databases">
        <authorList>
            <consortium name="Pathogen Informatics"/>
        </authorList>
    </citation>
    <scope>NUCLEOTIDE SEQUENCE [LARGE SCALE GENOMIC DNA]</scope>
    <source>
        <strain evidence="2 3">NCTC10172</strain>
    </source>
</reference>
<evidence type="ECO:0000313" key="3">
    <source>
        <dbReference type="Proteomes" id="UP000290909"/>
    </source>
</evidence>
<evidence type="ECO:0000256" key="1">
    <source>
        <dbReference type="SAM" id="Phobius"/>
    </source>
</evidence>
<sequence>MVILSLTRAIIIIIFSNIIHLLLVYFFIIRSYLRFISEQRYRNELYQENHLKMKEETLNNVDPGANESNENGK</sequence>
<name>A0A449BJY8_9MOLU</name>
<keyword evidence="3" id="KW-1185">Reference proteome</keyword>
<dbReference type="EMBL" id="LR215050">
    <property type="protein sequence ID" value="VEU82764.1"/>
    <property type="molecule type" value="Genomic_DNA"/>
</dbReference>
<dbReference type="AlphaFoldDB" id="A0A449BJY8"/>
<dbReference type="Proteomes" id="UP000290909">
    <property type="component" value="Chromosome"/>
</dbReference>
<keyword evidence="1" id="KW-0812">Transmembrane</keyword>
<accession>A0A449BJY8</accession>
<proteinExistence type="predicted"/>
<protein>
    <submittedName>
        <fullName evidence="2">Uncharacterized protein</fullName>
    </submittedName>
</protein>